<dbReference type="EMBL" id="AZIM01071165">
    <property type="protein sequence ID" value="ETE55901.1"/>
    <property type="molecule type" value="Genomic_DNA"/>
</dbReference>
<proteinExistence type="predicted"/>
<reference evidence="2 3" key="1">
    <citation type="journal article" date="2013" name="Proc. Natl. Acad. Sci. U.S.A.">
        <title>The king cobra genome reveals dynamic gene evolution and adaptation in the snake venom system.</title>
        <authorList>
            <person name="Vonk F.J."/>
            <person name="Casewell N.R."/>
            <person name="Henkel C.V."/>
            <person name="Heimberg A.M."/>
            <person name="Jansen H.J."/>
            <person name="McCleary R.J."/>
            <person name="Kerkkamp H.M."/>
            <person name="Vos R.A."/>
            <person name="Guerreiro I."/>
            <person name="Calvete J.J."/>
            <person name="Wuster W."/>
            <person name="Woods A.E."/>
            <person name="Logan J.M."/>
            <person name="Harrison R.A."/>
            <person name="Castoe T.A."/>
            <person name="de Koning A.P."/>
            <person name="Pollock D.D."/>
            <person name="Yandell M."/>
            <person name="Calderon D."/>
            <person name="Renjifo C."/>
            <person name="Currier R.B."/>
            <person name="Salgado D."/>
            <person name="Pla D."/>
            <person name="Sanz L."/>
            <person name="Hyder A.S."/>
            <person name="Ribeiro J.M."/>
            <person name="Arntzen J.W."/>
            <person name="van den Thillart G.E."/>
            <person name="Boetzer M."/>
            <person name="Pirovano W."/>
            <person name="Dirks R.P."/>
            <person name="Spaink H.P."/>
            <person name="Duboule D."/>
            <person name="McGlinn E."/>
            <person name="Kini R.M."/>
            <person name="Richardson M.K."/>
        </authorList>
    </citation>
    <scope>NUCLEOTIDE SEQUENCE</scope>
    <source>
        <tissue evidence="2">Blood</tissue>
    </source>
</reference>
<accession>V8N1X3</accession>
<gene>
    <name evidence="2" type="primary">Kcnh7</name>
    <name evidence="2" type="ORF">L345_18390</name>
</gene>
<name>V8N1X3_OPHHA</name>
<dbReference type="OrthoDB" id="9948467at2759"/>
<evidence type="ECO:0000313" key="3">
    <source>
        <dbReference type="Proteomes" id="UP000018936"/>
    </source>
</evidence>
<organism evidence="2 3">
    <name type="scientific">Ophiophagus hannah</name>
    <name type="common">King cobra</name>
    <name type="synonym">Naja hannah</name>
    <dbReference type="NCBI Taxonomy" id="8665"/>
    <lineage>
        <taxon>Eukaryota</taxon>
        <taxon>Metazoa</taxon>
        <taxon>Chordata</taxon>
        <taxon>Craniata</taxon>
        <taxon>Vertebrata</taxon>
        <taxon>Euteleostomi</taxon>
        <taxon>Lepidosauria</taxon>
        <taxon>Squamata</taxon>
        <taxon>Bifurcata</taxon>
        <taxon>Unidentata</taxon>
        <taxon>Episquamata</taxon>
        <taxon>Toxicofera</taxon>
        <taxon>Serpentes</taxon>
        <taxon>Colubroidea</taxon>
        <taxon>Elapidae</taxon>
        <taxon>Elapinae</taxon>
        <taxon>Ophiophagus</taxon>
    </lineage>
</organism>
<comment type="caution">
    <text evidence="2">The sequence shown here is derived from an EMBL/GenBank/DDBJ whole genome shotgun (WGS) entry which is preliminary data.</text>
</comment>
<feature type="compositionally biased region" description="Basic and acidic residues" evidence="1">
    <location>
        <begin position="1"/>
        <end position="25"/>
    </location>
</feature>
<evidence type="ECO:0000313" key="2">
    <source>
        <dbReference type="EMBL" id="ETE55901.1"/>
    </source>
</evidence>
<keyword evidence="3" id="KW-1185">Reference proteome</keyword>
<feature type="compositionally biased region" description="Basic residues" evidence="1">
    <location>
        <begin position="61"/>
        <end position="70"/>
    </location>
</feature>
<protein>
    <submittedName>
        <fullName evidence="2">Potassium voltage-gated channel subfamily H member 7</fullName>
    </submittedName>
</protein>
<feature type="region of interest" description="Disordered" evidence="1">
    <location>
        <begin position="1"/>
        <end position="41"/>
    </location>
</feature>
<sequence length="123" mass="13859">MRSRKGEQEERARAEAGKAEEEASRPRRWRSCNMPVRRGHVAPQNTFLGTIIRKFEGQSKGWRRRGRKGPKTSLNSKRSGLARAFPGIPGWLSPIQDGDRGSFRLALTRGWQIVLFPSSAQTG</sequence>
<evidence type="ECO:0000256" key="1">
    <source>
        <dbReference type="SAM" id="MobiDB-lite"/>
    </source>
</evidence>
<feature type="region of interest" description="Disordered" evidence="1">
    <location>
        <begin position="58"/>
        <end position="93"/>
    </location>
</feature>
<dbReference type="AlphaFoldDB" id="V8N1X3"/>
<dbReference type="Proteomes" id="UP000018936">
    <property type="component" value="Unassembled WGS sequence"/>
</dbReference>